<sequence length="283" mass="31652">MPAPQPDPMRPSIEIATLSHRPEVLEANLRRSPCVAEGVLPLTVIPDAPTASEGNNRALDSTRADIVVLAHHDVYLPRGWEAVLEQRIAEVTAIDPDWGLIGAFGMVEVEKGYGPVWSSSLGMIVGRVGMEPLPVLGFDELLVVVRRASGLRFDEGLPGYHLWGTDIVAEARARGKGAWVCSLPLVHNDEFHEGMDASFITAYRYLQRKWRDRLPLRSPITYITRSGLTIYRWHWKNYRSRAFRMSLAQDPATLDPQEIAWRCGWADLRPGPKTPQRHIPGGP</sequence>
<dbReference type="Gene3D" id="3.90.550.10">
    <property type="entry name" value="Spore Coat Polysaccharide Biosynthesis Protein SpsA, Chain A"/>
    <property type="match status" value="1"/>
</dbReference>
<name>A0A7Z0HWU8_9RHOB</name>
<proteinExistence type="predicted"/>
<evidence type="ECO:0008006" key="3">
    <source>
        <dbReference type="Google" id="ProtNLM"/>
    </source>
</evidence>
<dbReference type="SUPFAM" id="SSF53448">
    <property type="entry name" value="Nucleotide-diphospho-sugar transferases"/>
    <property type="match status" value="1"/>
</dbReference>
<dbReference type="RefSeq" id="WP_179904326.1">
    <property type="nucleotide sequence ID" value="NZ_JACBXS010000002.1"/>
</dbReference>
<keyword evidence="2" id="KW-1185">Reference proteome</keyword>
<gene>
    <name evidence="1" type="ORF">HUK65_01350</name>
</gene>
<evidence type="ECO:0000313" key="1">
    <source>
        <dbReference type="EMBL" id="NYS23620.1"/>
    </source>
</evidence>
<comment type="caution">
    <text evidence="1">The sequence shown here is derived from an EMBL/GenBank/DDBJ whole genome shotgun (WGS) entry which is preliminary data.</text>
</comment>
<organism evidence="1 2">
    <name type="scientific">Rhabdonatronobacter sediminivivens</name>
    <dbReference type="NCBI Taxonomy" id="2743469"/>
    <lineage>
        <taxon>Bacteria</taxon>
        <taxon>Pseudomonadati</taxon>
        <taxon>Pseudomonadota</taxon>
        <taxon>Alphaproteobacteria</taxon>
        <taxon>Rhodobacterales</taxon>
        <taxon>Paracoccaceae</taxon>
        <taxon>Rhabdonatronobacter</taxon>
    </lineage>
</organism>
<protein>
    <recommendedName>
        <fullName evidence="3">GT2 family glycosyltransferase</fullName>
    </recommendedName>
</protein>
<dbReference type="InterPro" id="IPR029044">
    <property type="entry name" value="Nucleotide-diphossugar_trans"/>
</dbReference>
<dbReference type="EMBL" id="JACBXS010000002">
    <property type="protein sequence ID" value="NYS23620.1"/>
    <property type="molecule type" value="Genomic_DNA"/>
</dbReference>
<accession>A0A7Z0HWU8</accession>
<dbReference type="Proteomes" id="UP000529417">
    <property type="component" value="Unassembled WGS sequence"/>
</dbReference>
<reference evidence="1 2" key="1">
    <citation type="journal article" date="2000" name="Arch. Microbiol.">
        <title>Rhodobaca bogoriensis gen. nov. and sp. nov., an alkaliphilic purple nonsulfur bacterium from African Rift Valley soda lakes.</title>
        <authorList>
            <person name="Milford A.D."/>
            <person name="Achenbach L.A."/>
            <person name="Jung D.O."/>
            <person name="Madigan M.T."/>
        </authorList>
    </citation>
    <scope>NUCLEOTIDE SEQUENCE [LARGE SCALE GENOMIC DNA]</scope>
    <source>
        <strain evidence="1 2">2376</strain>
    </source>
</reference>
<dbReference type="AlphaFoldDB" id="A0A7Z0HWU8"/>
<evidence type="ECO:0000313" key="2">
    <source>
        <dbReference type="Proteomes" id="UP000529417"/>
    </source>
</evidence>